<sequence>MLDKFATLSEIIPSPDSTKYKVLHDYTDFLRKHPDTTEEVVDPKYAYPEVHSFYAYCRLKQYDNSIIYPMMLMNGISTPFDFTPEIRTLLVPSVGVVSNILSTIVES</sequence>
<proteinExistence type="predicted"/>
<protein>
    <submittedName>
        <fullName evidence="1">Uncharacterized protein</fullName>
    </submittedName>
</protein>
<accession>A0A142II97</accession>
<evidence type="ECO:0000313" key="2">
    <source>
        <dbReference type="Proteomes" id="UP000223976"/>
    </source>
</evidence>
<name>A0A142II97_9CAUD</name>
<dbReference type="Proteomes" id="UP000223976">
    <property type="component" value="Segment"/>
</dbReference>
<reference evidence="1 2" key="1">
    <citation type="submission" date="2016-02" db="EMBL/GenBank/DDBJ databases">
        <title>Complete genome sequence of a polyvalent bacteriophage, SEGD1, simultaneously inhibiting both Salmonella enterica and Escherichia coli O157:H7.</title>
        <authorList>
            <person name="Fan J."/>
            <person name="Ma J."/>
        </authorList>
    </citation>
    <scope>NUCLEOTIDE SEQUENCE [LARGE SCALE GENOMIC DNA]</scope>
</reference>
<evidence type="ECO:0000313" key="1">
    <source>
        <dbReference type="EMBL" id="AMR59685.1"/>
    </source>
</evidence>
<gene>
    <name evidence="1" type="ORF">SEGD1_036</name>
</gene>
<organism evidence="1 2">
    <name type="scientific">Enterobacteria phage SEGD1</name>
    <dbReference type="NCBI Taxonomy" id="1805456"/>
    <lineage>
        <taxon>Viruses</taxon>
        <taxon>Duplodnaviria</taxon>
        <taxon>Heunggongvirae</taxon>
        <taxon>Uroviricota</taxon>
        <taxon>Caudoviricetes</taxon>
        <taxon>Chimalliviridae</taxon>
        <taxon>Seoulvirus</taxon>
        <taxon>Seoulvirus SPN3US</taxon>
    </lineage>
</organism>
<dbReference type="EMBL" id="KU726251">
    <property type="protein sequence ID" value="AMR59685.1"/>
    <property type="molecule type" value="Genomic_DNA"/>
</dbReference>